<keyword evidence="2" id="KW-1185">Reference proteome</keyword>
<gene>
    <name evidence="1" type="ORF">HF992_00470</name>
</gene>
<dbReference type="Pfam" id="PF08282">
    <property type="entry name" value="Hydrolase_3"/>
    <property type="match status" value="1"/>
</dbReference>
<dbReference type="Gene3D" id="3.30.1240.10">
    <property type="match status" value="1"/>
</dbReference>
<comment type="caution">
    <text evidence="1">The sequence shown here is derived from an EMBL/GenBank/DDBJ whole genome shotgun (WGS) entry which is preliminary data.</text>
</comment>
<dbReference type="InterPro" id="IPR006379">
    <property type="entry name" value="HAD-SF_hydro_IIB"/>
</dbReference>
<reference evidence="1 2" key="1">
    <citation type="submission" date="2020-04" db="EMBL/GenBank/DDBJ databases">
        <title>MicrobeNet Type strains.</title>
        <authorList>
            <person name="Nicholson A.C."/>
        </authorList>
    </citation>
    <scope>NUCLEOTIDE SEQUENCE [LARGE SCALE GENOMIC DNA]</scope>
    <source>
        <strain evidence="1 2">CCUG 69612</strain>
    </source>
</reference>
<dbReference type="GO" id="GO:0005829">
    <property type="term" value="C:cytosol"/>
    <property type="evidence" value="ECO:0007669"/>
    <property type="project" value="TreeGrafter"/>
</dbReference>
<evidence type="ECO:0000313" key="1">
    <source>
        <dbReference type="EMBL" id="NKZ19340.1"/>
    </source>
</evidence>
<dbReference type="NCBIfam" id="TIGR01484">
    <property type="entry name" value="HAD-SF-IIB"/>
    <property type="match status" value="1"/>
</dbReference>
<dbReference type="SFLD" id="SFLDS00003">
    <property type="entry name" value="Haloacid_Dehalogenase"/>
    <property type="match status" value="1"/>
</dbReference>
<dbReference type="AlphaFoldDB" id="A0A7X6S0H9"/>
<dbReference type="EMBL" id="JAAXPR010000001">
    <property type="protein sequence ID" value="NKZ19340.1"/>
    <property type="molecule type" value="Genomic_DNA"/>
</dbReference>
<dbReference type="RefSeq" id="WP_168548106.1">
    <property type="nucleotide sequence ID" value="NZ_JAAXPR010000001.1"/>
</dbReference>
<dbReference type="InterPro" id="IPR036412">
    <property type="entry name" value="HAD-like_sf"/>
</dbReference>
<organism evidence="1 2">
    <name type="scientific">Streptococcus ovuberis</name>
    <dbReference type="NCBI Taxonomy" id="1936207"/>
    <lineage>
        <taxon>Bacteria</taxon>
        <taxon>Bacillati</taxon>
        <taxon>Bacillota</taxon>
        <taxon>Bacilli</taxon>
        <taxon>Lactobacillales</taxon>
        <taxon>Streptococcaceae</taxon>
        <taxon>Streptococcus</taxon>
    </lineage>
</organism>
<dbReference type="InterPro" id="IPR023214">
    <property type="entry name" value="HAD_sf"/>
</dbReference>
<name>A0A7X6S0H9_9STRE</name>
<dbReference type="GO" id="GO:0000287">
    <property type="term" value="F:magnesium ion binding"/>
    <property type="evidence" value="ECO:0007669"/>
    <property type="project" value="TreeGrafter"/>
</dbReference>
<dbReference type="PANTHER" id="PTHR10000:SF53">
    <property type="entry name" value="5-AMINO-6-(5-PHOSPHO-D-RIBITYLAMINO)URACIL PHOSPHATASE YBJI-RELATED"/>
    <property type="match status" value="1"/>
</dbReference>
<protein>
    <submittedName>
        <fullName evidence="1">HAD family phosphatase</fullName>
    </submittedName>
</protein>
<dbReference type="Proteomes" id="UP000522720">
    <property type="component" value="Unassembled WGS sequence"/>
</dbReference>
<dbReference type="PANTHER" id="PTHR10000">
    <property type="entry name" value="PHOSPHOSERINE PHOSPHATASE"/>
    <property type="match status" value="1"/>
</dbReference>
<sequence length="267" mass="29980">MIKLIASDMDGTFLDGSGQFDRARFERILDGLDARGIRFAVASGRPYLALAALFEGFEKRVIFIAENGSLVVEKEQVHFEALMPPSLYLAIVASLERNPFARQGQWLLSGKRASYVLETAPQEYVAHIAHYYEKVTRVRDFAAIEDDIFKITAQFDEELVQQAAQWLNQDVPGVTALVTGFDAIDIVRSDVDKQTGLEKLCQDLVLYPADLLVFGDNLNDYRMMEYAGTAIATANARQEIKQLADLVIGPCDQEAVQAYLEEFLWQQ</sequence>
<dbReference type="SFLD" id="SFLDG01140">
    <property type="entry name" value="C2.B:_Phosphomannomutase_and_P"/>
    <property type="match status" value="1"/>
</dbReference>
<dbReference type="CDD" id="cd07518">
    <property type="entry name" value="HAD_YbiV-Like"/>
    <property type="match status" value="1"/>
</dbReference>
<evidence type="ECO:0000313" key="2">
    <source>
        <dbReference type="Proteomes" id="UP000522720"/>
    </source>
</evidence>
<dbReference type="GO" id="GO:0016791">
    <property type="term" value="F:phosphatase activity"/>
    <property type="evidence" value="ECO:0007669"/>
    <property type="project" value="TreeGrafter"/>
</dbReference>
<accession>A0A7X6S0H9</accession>
<proteinExistence type="predicted"/>
<dbReference type="Gene3D" id="3.40.50.1000">
    <property type="entry name" value="HAD superfamily/HAD-like"/>
    <property type="match status" value="1"/>
</dbReference>
<dbReference type="SUPFAM" id="SSF56784">
    <property type="entry name" value="HAD-like"/>
    <property type="match status" value="1"/>
</dbReference>